<dbReference type="InterPro" id="IPR036513">
    <property type="entry name" value="STAS_dom_sf"/>
</dbReference>
<dbReference type="SUPFAM" id="SSF52091">
    <property type="entry name" value="SpoIIaa-like"/>
    <property type="match status" value="1"/>
</dbReference>
<dbReference type="Proteomes" id="UP001501495">
    <property type="component" value="Unassembled WGS sequence"/>
</dbReference>
<reference evidence="5" key="1">
    <citation type="journal article" date="2019" name="Int. J. Syst. Evol. Microbiol.">
        <title>The Global Catalogue of Microorganisms (GCM) 10K type strain sequencing project: providing services to taxonomists for standard genome sequencing and annotation.</title>
        <authorList>
            <consortium name="The Broad Institute Genomics Platform"/>
            <consortium name="The Broad Institute Genome Sequencing Center for Infectious Disease"/>
            <person name="Wu L."/>
            <person name="Ma J."/>
        </authorList>
    </citation>
    <scope>NUCLEOTIDE SEQUENCE [LARGE SCALE GENOMIC DNA]</scope>
    <source>
        <strain evidence="5">JCM 16703</strain>
    </source>
</reference>
<dbReference type="PANTHER" id="PTHR33495">
    <property type="entry name" value="ANTI-SIGMA FACTOR ANTAGONIST TM_1081-RELATED-RELATED"/>
    <property type="match status" value="1"/>
</dbReference>
<dbReference type="InterPro" id="IPR003658">
    <property type="entry name" value="Anti-sigma_ant"/>
</dbReference>
<dbReference type="Pfam" id="PF01740">
    <property type="entry name" value="STAS"/>
    <property type="match status" value="1"/>
</dbReference>
<comment type="similarity">
    <text evidence="1 2">Belongs to the anti-sigma-factor antagonist family.</text>
</comment>
<dbReference type="PANTHER" id="PTHR33495:SF2">
    <property type="entry name" value="ANTI-SIGMA FACTOR ANTAGONIST TM_1081-RELATED"/>
    <property type="match status" value="1"/>
</dbReference>
<gene>
    <name evidence="4" type="ORF">GCM10022215_17040</name>
</gene>
<sequence>MIEFDVSTDAQGIGIVVPRGRLTMVSAPELRQILSDLVAQGTVRIVVDLAETTFMDSSGLGALIAGLKSARQGGGDLRIARPTEAVTAVLKLTNLDKVLRPRESVESAFYV</sequence>
<evidence type="ECO:0000259" key="3">
    <source>
        <dbReference type="PROSITE" id="PS50801"/>
    </source>
</evidence>
<proteinExistence type="inferred from homology"/>
<feature type="domain" description="STAS" evidence="3">
    <location>
        <begin position="11"/>
        <end position="111"/>
    </location>
</feature>
<name>A0ABP7XHB0_9ACTN</name>
<accession>A0ABP7XHB0</accession>
<dbReference type="NCBIfam" id="TIGR00377">
    <property type="entry name" value="ant_ant_sig"/>
    <property type="match status" value="1"/>
</dbReference>
<dbReference type="PROSITE" id="PS50801">
    <property type="entry name" value="STAS"/>
    <property type="match status" value="1"/>
</dbReference>
<keyword evidence="5" id="KW-1185">Reference proteome</keyword>
<protein>
    <recommendedName>
        <fullName evidence="2">Anti-sigma factor antagonist</fullName>
    </recommendedName>
</protein>
<dbReference type="EMBL" id="BAAAZH010000012">
    <property type="protein sequence ID" value="GAA4116941.1"/>
    <property type="molecule type" value="Genomic_DNA"/>
</dbReference>
<dbReference type="InterPro" id="IPR002645">
    <property type="entry name" value="STAS_dom"/>
</dbReference>
<evidence type="ECO:0000256" key="2">
    <source>
        <dbReference type="RuleBase" id="RU003749"/>
    </source>
</evidence>
<evidence type="ECO:0000313" key="4">
    <source>
        <dbReference type="EMBL" id="GAA4116941.1"/>
    </source>
</evidence>
<dbReference type="Gene3D" id="3.30.750.24">
    <property type="entry name" value="STAS domain"/>
    <property type="match status" value="1"/>
</dbReference>
<comment type="caution">
    <text evidence="4">The sequence shown here is derived from an EMBL/GenBank/DDBJ whole genome shotgun (WGS) entry which is preliminary data.</text>
</comment>
<organism evidence="4 5">
    <name type="scientific">Nocardioides fonticola</name>
    <dbReference type="NCBI Taxonomy" id="450363"/>
    <lineage>
        <taxon>Bacteria</taxon>
        <taxon>Bacillati</taxon>
        <taxon>Actinomycetota</taxon>
        <taxon>Actinomycetes</taxon>
        <taxon>Propionibacteriales</taxon>
        <taxon>Nocardioidaceae</taxon>
        <taxon>Nocardioides</taxon>
    </lineage>
</organism>
<dbReference type="RefSeq" id="WP_344732896.1">
    <property type="nucleotide sequence ID" value="NZ_BAAAZH010000012.1"/>
</dbReference>
<evidence type="ECO:0000313" key="5">
    <source>
        <dbReference type="Proteomes" id="UP001501495"/>
    </source>
</evidence>
<dbReference type="CDD" id="cd07043">
    <property type="entry name" value="STAS_anti-anti-sigma_factors"/>
    <property type="match status" value="1"/>
</dbReference>
<evidence type="ECO:0000256" key="1">
    <source>
        <dbReference type="ARBA" id="ARBA00009013"/>
    </source>
</evidence>